<dbReference type="SUPFAM" id="SSF55874">
    <property type="entry name" value="ATPase domain of HSP90 chaperone/DNA topoisomerase II/histidine kinase"/>
    <property type="match status" value="1"/>
</dbReference>
<dbReference type="EC" id="2.7.13.3" evidence="3"/>
<keyword evidence="10 11" id="KW-0472">Membrane</keyword>
<comment type="caution">
    <text evidence="13">The sequence shown here is derived from an EMBL/GenBank/DDBJ whole genome shotgun (WGS) entry which is preliminary data.</text>
</comment>
<gene>
    <name evidence="13" type="ORF">CFOLD11_21550</name>
</gene>
<evidence type="ECO:0000313" key="14">
    <source>
        <dbReference type="Proteomes" id="UP001057868"/>
    </source>
</evidence>
<feature type="transmembrane region" description="Helical" evidence="11">
    <location>
        <begin position="41"/>
        <end position="61"/>
    </location>
</feature>
<keyword evidence="6 11" id="KW-0812">Transmembrane</keyword>
<evidence type="ECO:0000256" key="10">
    <source>
        <dbReference type="ARBA" id="ARBA00023136"/>
    </source>
</evidence>
<protein>
    <recommendedName>
        <fullName evidence="3">histidine kinase</fullName>
        <ecNumber evidence="3">2.7.13.3</ecNumber>
    </recommendedName>
</protein>
<dbReference type="InterPro" id="IPR036890">
    <property type="entry name" value="HATPase_C_sf"/>
</dbReference>
<evidence type="ECO:0000256" key="7">
    <source>
        <dbReference type="ARBA" id="ARBA00022777"/>
    </source>
</evidence>
<evidence type="ECO:0000256" key="6">
    <source>
        <dbReference type="ARBA" id="ARBA00022692"/>
    </source>
</evidence>
<dbReference type="Proteomes" id="UP001057868">
    <property type="component" value="Unassembled WGS sequence"/>
</dbReference>
<keyword evidence="7 13" id="KW-0418">Kinase</keyword>
<keyword evidence="8 11" id="KW-1133">Transmembrane helix</keyword>
<sequence length="341" mass="40045">MNNELVKKFIEDKLVILIMYSLNIVALIIFFNLSGPKKIEIFYPITISLFFLIMLISIEFFRYYNFNLSLREIKLDSQNRIASFTNEQKEVELTIKSINSKFMNELNRMKNDYEKRNHFFTQWIHKLKTPISVIDLIIQKCLKETSFDSTAFSDIKLENESLYNSVEQLLTLLRLDKFEGDYEVKVTNIVEVLKKSINEKKNQFIYNKVFPVFNFNERNEAVEYVLTDYKWNEILLSQIISNAIKYSASTSNSKNVYFSLSKIDKNVVLTIKDQGIGIETYDLKRVFEPFFTGENGRKYRNSSGIGLYICKEISEKLGHDIKIYSKPGEGTEVRITYLSKM</sequence>
<dbReference type="InterPro" id="IPR004358">
    <property type="entry name" value="Sig_transdc_His_kin-like_C"/>
</dbReference>
<keyword evidence="5" id="KW-0808">Transferase</keyword>
<comment type="catalytic activity">
    <reaction evidence="1">
        <text>ATP + protein L-histidine = ADP + protein N-phospho-L-histidine.</text>
        <dbReference type="EC" id="2.7.13.3"/>
    </reaction>
</comment>
<evidence type="ECO:0000256" key="3">
    <source>
        <dbReference type="ARBA" id="ARBA00012438"/>
    </source>
</evidence>
<dbReference type="RefSeq" id="WP_261852299.1">
    <property type="nucleotide sequence ID" value="NZ_BQXY01000003.1"/>
</dbReference>
<evidence type="ECO:0000313" key="13">
    <source>
        <dbReference type="EMBL" id="GKU25329.1"/>
    </source>
</evidence>
<reference evidence="13" key="1">
    <citation type="journal article" date="2023" name="Int. J. Syst. Evol. Microbiol.">
        <title>&lt;i&gt;Clostridium folliculivorans&lt;/i&gt; sp. nov., isolated from soil samples of an organic paddy in Japan.</title>
        <authorList>
            <person name="Tazawa J."/>
            <person name="Kobayashi H."/>
            <person name="Tanizawa Y."/>
            <person name="Uchino A."/>
            <person name="Tanaka F."/>
            <person name="Urashima Y."/>
            <person name="Miura S."/>
            <person name="Sakamoto M."/>
            <person name="Ohkuma M."/>
            <person name="Tohno M."/>
        </authorList>
    </citation>
    <scope>NUCLEOTIDE SEQUENCE</scope>
    <source>
        <strain evidence="13">D1-1</strain>
    </source>
</reference>
<dbReference type="GO" id="GO:0005886">
    <property type="term" value="C:plasma membrane"/>
    <property type="evidence" value="ECO:0007669"/>
    <property type="project" value="UniProtKB-SubCell"/>
</dbReference>
<accession>A0A9W5Y248</accession>
<feature type="domain" description="Histidine kinase" evidence="12">
    <location>
        <begin position="122"/>
        <end position="341"/>
    </location>
</feature>
<dbReference type="InterPro" id="IPR005467">
    <property type="entry name" value="His_kinase_dom"/>
</dbReference>
<dbReference type="PROSITE" id="PS50109">
    <property type="entry name" value="HIS_KIN"/>
    <property type="match status" value="1"/>
</dbReference>
<dbReference type="Pfam" id="PF02518">
    <property type="entry name" value="HATPase_c"/>
    <property type="match status" value="1"/>
</dbReference>
<dbReference type="PANTHER" id="PTHR45453:SF2">
    <property type="entry name" value="HISTIDINE KINASE"/>
    <property type="match status" value="1"/>
</dbReference>
<keyword evidence="4" id="KW-1003">Cell membrane</keyword>
<dbReference type="InterPro" id="IPR003594">
    <property type="entry name" value="HATPase_dom"/>
</dbReference>
<evidence type="ECO:0000256" key="2">
    <source>
        <dbReference type="ARBA" id="ARBA00004651"/>
    </source>
</evidence>
<dbReference type="GO" id="GO:0004721">
    <property type="term" value="F:phosphoprotein phosphatase activity"/>
    <property type="evidence" value="ECO:0007669"/>
    <property type="project" value="TreeGrafter"/>
</dbReference>
<keyword evidence="9" id="KW-0902">Two-component regulatory system</keyword>
<evidence type="ECO:0000256" key="5">
    <source>
        <dbReference type="ARBA" id="ARBA00022679"/>
    </source>
</evidence>
<dbReference type="AlphaFoldDB" id="A0A9W5Y248"/>
<evidence type="ECO:0000256" key="4">
    <source>
        <dbReference type="ARBA" id="ARBA00022475"/>
    </source>
</evidence>
<dbReference type="PANTHER" id="PTHR45453">
    <property type="entry name" value="PHOSPHATE REGULON SENSOR PROTEIN PHOR"/>
    <property type="match status" value="1"/>
</dbReference>
<evidence type="ECO:0000256" key="11">
    <source>
        <dbReference type="SAM" id="Phobius"/>
    </source>
</evidence>
<keyword evidence="14" id="KW-1185">Reference proteome</keyword>
<evidence type="ECO:0000256" key="1">
    <source>
        <dbReference type="ARBA" id="ARBA00000085"/>
    </source>
</evidence>
<feature type="transmembrane region" description="Helical" evidence="11">
    <location>
        <begin position="14"/>
        <end position="35"/>
    </location>
</feature>
<dbReference type="Gene3D" id="3.30.565.10">
    <property type="entry name" value="Histidine kinase-like ATPase, C-terminal domain"/>
    <property type="match status" value="1"/>
</dbReference>
<evidence type="ECO:0000259" key="12">
    <source>
        <dbReference type="PROSITE" id="PS50109"/>
    </source>
</evidence>
<dbReference type="Gene3D" id="1.10.287.130">
    <property type="match status" value="1"/>
</dbReference>
<dbReference type="EMBL" id="BQXY01000003">
    <property type="protein sequence ID" value="GKU25329.1"/>
    <property type="molecule type" value="Genomic_DNA"/>
</dbReference>
<organism evidence="13 14">
    <name type="scientific">Clostridium folliculivorans</name>
    <dbReference type="NCBI Taxonomy" id="2886038"/>
    <lineage>
        <taxon>Bacteria</taxon>
        <taxon>Bacillati</taxon>
        <taxon>Bacillota</taxon>
        <taxon>Clostridia</taxon>
        <taxon>Eubacteriales</taxon>
        <taxon>Clostridiaceae</taxon>
        <taxon>Clostridium</taxon>
    </lineage>
</organism>
<dbReference type="SMART" id="SM00387">
    <property type="entry name" value="HATPase_c"/>
    <property type="match status" value="1"/>
</dbReference>
<evidence type="ECO:0000256" key="8">
    <source>
        <dbReference type="ARBA" id="ARBA00022989"/>
    </source>
</evidence>
<evidence type="ECO:0000256" key="9">
    <source>
        <dbReference type="ARBA" id="ARBA00023012"/>
    </source>
</evidence>
<dbReference type="InterPro" id="IPR050351">
    <property type="entry name" value="BphY/WalK/GraS-like"/>
</dbReference>
<name>A0A9W5Y248_9CLOT</name>
<dbReference type="GO" id="GO:0016036">
    <property type="term" value="P:cellular response to phosphate starvation"/>
    <property type="evidence" value="ECO:0007669"/>
    <property type="project" value="TreeGrafter"/>
</dbReference>
<comment type="subcellular location">
    <subcellularLocation>
        <location evidence="2">Cell membrane</location>
        <topology evidence="2">Multi-pass membrane protein</topology>
    </subcellularLocation>
</comment>
<dbReference type="PRINTS" id="PR00344">
    <property type="entry name" value="BCTRLSENSOR"/>
</dbReference>
<dbReference type="GO" id="GO:0000155">
    <property type="term" value="F:phosphorelay sensor kinase activity"/>
    <property type="evidence" value="ECO:0007669"/>
    <property type="project" value="TreeGrafter"/>
</dbReference>
<proteinExistence type="predicted"/>